<comment type="caution">
    <text evidence="7">The sequence shown here is derived from an EMBL/GenBank/DDBJ whole genome shotgun (WGS) entry which is preliminary data.</text>
</comment>
<dbReference type="Gene3D" id="2.60.40.10">
    <property type="entry name" value="Immunoglobulins"/>
    <property type="match status" value="1"/>
</dbReference>
<evidence type="ECO:0000256" key="3">
    <source>
        <dbReference type="ARBA" id="ARBA00012733"/>
    </source>
</evidence>
<dbReference type="Gene3D" id="2.120.10.10">
    <property type="match status" value="1"/>
</dbReference>
<dbReference type="GO" id="GO:0004308">
    <property type="term" value="F:exo-alpha-sialidase activity"/>
    <property type="evidence" value="ECO:0007669"/>
    <property type="project" value="UniProtKB-EC"/>
</dbReference>
<comment type="similarity">
    <text evidence="2">Belongs to the glycosyl hydrolase 33 family.</text>
</comment>
<feature type="chain" id="PRO_5046464715" description="exo-alpha-sialidase" evidence="5">
    <location>
        <begin position="37"/>
        <end position="1380"/>
    </location>
</feature>
<accession>A0ABS4YX15</accession>
<evidence type="ECO:0000256" key="2">
    <source>
        <dbReference type="ARBA" id="ARBA00009348"/>
    </source>
</evidence>
<dbReference type="Gene3D" id="2.60.120.260">
    <property type="entry name" value="Galactose-binding domain-like"/>
    <property type="match status" value="1"/>
</dbReference>
<dbReference type="InterPro" id="IPR036278">
    <property type="entry name" value="Sialidase_sf"/>
</dbReference>
<dbReference type="Pfam" id="PF10633">
    <property type="entry name" value="NPCBM_assoc"/>
    <property type="match status" value="1"/>
</dbReference>
<keyword evidence="5" id="KW-0732">Signal</keyword>
<proteinExistence type="inferred from homology"/>
<sequence>MKSTQKARRLGRGQTAFAAGVLATGMLASMVGPAFAETAEPLATGGSYSEQVLAKPGDKATDPVQNWYRIPALVDLGGGVILASYDGRPDGGDSPSPNSIIQRRSTDGGKTWGAPTFIARGQVSSKTGLQYGFSDPSYVYDAETDTVFNFHVYSKNQGFWGSVIGTDDANRDVTGTQVSVSTDRGLTWSTDPGNQPVLPTPTNYPAGSQYASFDGPLVTDVVKPAGETVGGVANVGGVVGMFASSGEGIQLKYGEHKGRLVQQFAGRVRNTAGAEVIQAYSVYSDDHGKTWTKGGNVGERMDENKVVELSNGDLMLNSRDNANGKGRKVTISKDGGQTWGPVSYNAELKDPTNNASIARVHPNAPQGSAEAKVLMFSNANSTTARENGTIRYSCDDGTTWSAGKQFKSGYMAYSTATALSDGTFGLLYEADNNAITFGKFDAEWLGVDCLGTMNASLTAANVAGANGATVDAELTVTNNGAQALSGAVASFTGKPGWELGSAVVPDIAAGASATVKVPVTIPAYAKAGSATLTASLGHGGQGVSANVPVTITGGATENVAGLEIKGSATDLARDLAASPYAVGEAVPYQFRVDSLSNVTASAVPVSGNFKPFIPADGGGNCRYQVLNAGSGYTCATPKHFVTADELADGFFVPATEWEATATGATTQKYSITGAEVDLLARKPSLSATHTGGELVDVDGSGFATPGDTISYTSVITNNGNVRLTGVTVAGQKPFTLAAGESKTLASVHTVTVSDVAANRVVDGLVVTAKNGAKRAAASVSAKAVAACSDALCGQAPPMDNLIPQDQLSIAAVSSEELTGESAPSGPATALLDGDINSYWHTQWSGTVANFPHSVVFDLGQSYSVTGLEYTQRQGGSGVNGQFKDYEIYVSNDPLAFGEKVASGSFTTSKDAQRIAIAGGKAGQYVKLVGLNATNGLAFGGGAEVNIGGLPADSTAPTVSATPGTVEAGKDVTVSVAKFPANAAVELALGGTVLGTATTDAQGNASKAVTVPAGTAAGSHTLTATSGATTATALLKVNAPAAVLSATIEGARADSGRDLAANPYAAGESLPYNFAVKNTSGATATVYPTSGELTGFNINGTPNCRYRNLGAGAGYTCTTAKRVVTAEDVANGFFSPVTQWAVEAAGSATVNYTVDGGEVDVLVRNPELTVTAGSVWNDVDGNGLAGAGDTVTTTATVTNSGNVALTGVAGLGAEPATLAVGESASFTETRELTTAEIAAGAVAERSVSIAAANGAKDASAVAQTAAVELPVQPATPEEPAFEPSVERANLKGQAPVDLGLKVGKYSVGEMVTVKNLPVNEWAYVHLNQHGARIGWFLANDEGTITFEVPEGTKNGKDTLVVSGQDGKFLSFATFHTTPASK</sequence>
<evidence type="ECO:0000259" key="6">
    <source>
        <dbReference type="PROSITE" id="PS50022"/>
    </source>
</evidence>
<dbReference type="InterPro" id="IPR026856">
    <property type="entry name" value="Sialidase_fam"/>
</dbReference>
<dbReference type="PANTHER" id="PTHR10628">
    <property type="entry name" value="SIALIDASE"/>
    <property type="match status" value="1"/>
</dbReference>
<evidence type="ECO:0000256" key="1">
    <source>
        <dbReference type="ARBA" id="ARBA00000427"/>
    </source>
</evidence>
<keyword evidence="7" id="KW-0378">Hydrolase</keyword>
<evidence type="ECO:0000256" key="5">
    <source>
        <dbReference type="SAM" id="SignalP"/>
    </source>
</evidence>
<protein>
    <recommendedName>
        <fullName evidence="3">exo-alpha-sialidase</fullName>
        <ecNumber evidence="3">3.2.1.18</ecNumber>
    </recommendedName>
</protein>
<dbReference type="InterPro" id="IPR000421">
    <property type="entry name" value="FA58C"/>
</dbReference>
<dbReference type="EC" id="3.2.1.18" evidence="3"/>
<dbReference type="Pfam" id="PF24346">
    <property type="entry name" value="DUF7507"/>
    <property type="match status" value="1"/>
</dbReference>
<comment type="catalytic activity">
    <reaction evidence="1">
        <text>Hydrolysis of alpha-(2-&gt;3)-, alpha-(2-&gt;6)-, alpha-(2-&gt;8)- glycosidic linkages of terminal sialic acid residues in oligosaccharides, glycoproteins, glycolipids, colominic acid and synthetic substrates.</text>
        <dbReference type="EC" id="3.2.1.18"/>
    </reaction>
</comment>
<dbReference type="NCBIfam" id="TIGR01451">
    <property type="entry name" value="B_ant_repeat"/>
    <property type="match status" value="1"/>
</dbReference>
<dbReference type="CDD" id="cd15482">
    <property type="entry name" value="Sialidase_non-viral"/>
    <property type="match status" value="1"/>
</dbReference>
<dbReference type="InterPro" id="IPR008979">
    <property type="entry name" value="Galactose-bd-like_sf"/>
</dbReference>
<keyword evidence="7" id="KW-0326">Glycosidase</keyword>
<dbReference type="PROSITE" id="PS50022">
    <property type="entry name" value="FA58C_3"/>
    <property type="match status" value="1"/>
</dbReference>
<dbReference type="SUPFAM" id="SSF50939">
    <property type="entry name" value="Sialidases"/>
    <property type="match status" value="1"/>
</dbReference>
<evidence type="ECO:0000313" key="8">
    <source>
        <dbReference type="Proteomes" id="UP000711614"/>
    </source>
</evidence>
<dbReference type="SUPFAM" id="SSF49785">
    <property type="entry name" value="Galactose-binding domain-like"/>
    <property type="match status" value="1"/>
</dbReference>
<evidence type="ECO:0000313" key="7">
    <source>
        <dbReference type="EMBL" id="MBP2412992.1"/>
    </source>
</evidence>
<feature type="region of interest" description="Disordered" evidence="4">
    <location>
        <begin position="87"/>
        <end position="113"/>
    </location>
</feature>
<name>A0ABS4YX15_9MICC</name>
<dbReference type="Proteomes" id="UP000711614">
    <property type="component" value="Unassembled WGS sequence"/>
</dbReference>
<dbReference type="RefSeq" id="WP_209679809.1">
    <property type="nucleotide sequence ID" value="NZ_JAGIOI010000001.1"/>
</dbReference>
<evidence type="ECO:0000256" key="4">
    <source>
        <dbReference type="SAM" id="MobiDB-lite"/>
    </source>
</evidence>
<keyword evidence="8" id="KW-1185">Reference proteome</keyword>
<dbReference type="PANTHER" id="PTHR10628:SF30">
    <property type="entry name" value="EXO-ALPHA-SIALIDASE"/>
    <property type="match status" value="1"/>
</dbReference>
<dbReference type="InterPro" id="IPR013783">
    <property type="entry name" value="Ig-like_fold"/>
</dbReference>
<reference evidence="7 8" key="1">
    <citation type="submission" date="2021-03" db="EMBL/GenBank/DDBJ databases">
        <title>Sequencing the genomes of 1000 actinobacteria strains.</title>
        <authorList>
            <person name="Klenk H.-P."/>
        </authorList>
    </citation>
    <scope>NUCLEOTIDE SEQUENCE [LARGE SCALE GENOMIC DNA]</scope>
    <source>
        <strain evidence="7 8">DSM 16005</strain>
    </source>
</reference>
<dbReference type="InterPro" id="IPR055354">
    <property type="entry name" value="DUF7507"/>
</dbReference>
<dbReference type="Pfam" id="PF13088">
    <property type="entry name" value="BNR_2"/>
    <property type="match status" value="1"/>
</dbReference>
<gene>
    <name evidence="7" type="ORF">JOF48_001791</name>
</gene>
<organism evidence="7 8">
    <name type="scientific">Arthrobacter stackebrandtii</name>
    <dbReference type="NCBI Taxonomy" id="272161"/>
    <lineage>
        <taxon>Bacteria</taxon>
        <taxon>Bacillati</taxon>
        <taxon>Actinomycetota</taxon>
        <taxon>Actinomycetes</taxon>
        <taxon>Micrococcales</taxon>
        <taxon>Micrococcaceae</taxon>
        <taxon>Arthrobacter</taxon>
    </lineage>
</organism>
<dbReference type="EMBL" id="JAGIOI010000001">
    <property type="protein sequence ID" value="MBP2412992.1"/>
    <property type="molecule type" value="Genomic_DNA"/>
</dbReference>
<dbReference type="InterPro" id="IPR018905">
    <property type="entry name" value="A-galactase_NEW3"/>
</dbReference>
<dbReference type="InterPro" id="IPR011040">
    <property type="entry name" value="Sialidase"/>
</dbReference>
<dbReference type="Pfam" id="PF00754">
    <property type="entry name" value="F5_F8_type_C"/>
    <property type="match status" value="1"/>
</dbReference>
<feature type="signal peptide" evidence="5">
    <location>
        <begin position="1"/>
        <end position="36"/>
    </location>
</feature>
<feature type="domain" description="F5/8 type C" evidence="6">
    <location>
        <begin position="795"/>
        <end position="914"/>
    </location>
</feature>
<dbReference type="InterPro" id="IPR047589">
    <property type="entry name" value="DUF11_rpt"/>
</dbReference>